<dbReference type="AlphaFoldDB" id="A0A8B2NP92"/>
<dbReference type="GO" id="GO:0016705">
    <property type="term" value="F:oxidoreductase activity, acting on paired donors, with incorporation or reduction of molecular oxygen"/>
    <property type="evidence" value="ECO:0007669"/>
    <property type="project" value="InterPro"/>
</dbReference>
<evidence type="ECO:0000313" key="4">
    <source>
        <dbReference type="EMBL" id="RAI00089.1"/>
    </source>
</evidence>
<proteinExistence type="inferred from homology"/>
<dbReference type="GO" id="GO:0020037">
    <property type="term" value="F:heme binding"/>
    <property type="evidence" value="ECO:0007669"/>
    <property type="project" value="InterPro"/>
</dbReference>
<evidence type="ECO:0000256" key="3">
    <source>
        <dbReference type="RuleBase" id="RU000461"/>
    </source>
</evidence>
<evidence type="ECO:0008006" key="6">
    <source>
        <dbReference type="Google" id="ProtNLM"/>
    </source>
</evidence>
<evidence type="ECO:0000256" key="1">
    <source>
        <dbReference type="ARBA" id="ARBA00001971"/>
    </source>
</evidence>
<gene>
    <name evidence="4" type="ORF">DLJ53_20445</name>
</gene>
<dbReference type="InterPro" id="IPR017972">
    <property type="entry name" value="Cyt_P450_CS"/>
</dbReference>
<dbReference type="GO" id="GO:0005506">
    <property type="term" value="F:iron ion binding"/>
    <property type="evidence" value="ECO:0007669"/>
    <property type="project" value="InterPro"/>
</dbReference>
<dbReference type="GO" id="GO:0004497">
    <property type="term" value="F:monooxygenase activity"/>
    <property type="evidence" value="ECO:0007669"/>
    <property type="project" value="UniProtKB-KW"/>
</dbReference>
<dbReference type="SUPFAM" id="SSF48264">
    <property type="entry name" value="Cytochrome P450"/>
    <property type="match status" value="1"/>
</dbReference>
<dbReference type="Pfam" id="PF00067">
    <property type="entry name" value="p450"/>
    <property type="match status" value="1"/>
</dbReference>
<dbReference type="InterPro" id="IPR002397">
    <property type="entry name" value="Cyt_P450_B"/>
</dbReference>
<keyword evidence="3" id="KW-0408">Iron</keyword>
<keyword evidence="5" id="KW-1185">Reference proteome</keyword>
<dbReference type="CDD" id="cd00302">
    <property type="entry name" value="cytochrome_P450"/>
    <property type="match status" value="1"/>
</dbReference>
<keyword evidence="3" id="KW-0560">Oxidoreductase</keyword>
<name>A0A8B2NP92_9HYPH</name>
<keyword evidence="3" id="KW-0503">Monooxygenase</keyword>
<reference evidence="4 5" key="1">
    <citation type="submission" date="2018-05" db="EMBL/GenBank/DDBJ databases">
        <title>Acuticoccus sediminis sp. nov., isolated from deep-sea sediment of Indian Ocean.</title>
        <authorList>
            <person name="Liu X."/>
            <person name="Lai Q."/>
            <person name="Du Y."/>
            <person name="Sun F."/>
            <person name="Zhang X."/>
            <person name="Wang S."/>
            <person name="Shao Z."/>
        </authorList>
    </citation>
    <scope>NUCLEOTIDE SEQUENCE [LARGE SCALE GENOMIC DNA]</scope>
    <source>
        <strain evidence="4 5">PTG4-2</strain>
    </source>
</reference>
<comment type="cofactor">
    <cofactor evidence="1">
        <name>heme</name>
        <dbReference type="ChEBI" id="CHEBI:30413"/>
    </cofactor>
</comment>
<sequence>MSALATVDPAAFGLGDIAECGPPAPTHHPRIWRITRHADCVAALRNRAVQTIDVTEELRLLQRARSVTLPGLAAFMSGVLVARRDPFHRSGREFLRSVQSGPTPPGTVRTHLQTMLGAAPQGEPIDLVPVMNRLPLVVLSGFIGLDPGTLDRLDHLLRQAMVDWAMGPHRMSLARMEESCSQAMAIIAGEFAAARASGEGRLYETLVAGCRTHGFDDEVISGLLFFLIVASIETTAGFLANLAILLQRLPEFSDAARRPGKAQRETVEEALRFIGPVRRLGRRTALEPIEIGGQVIPAGSSLHIDIEAAHRDPLAYPDPWSFDPSRNSPTSLAFSAGAHACLGGRISRQMAGEVLDVLAGYDISPAEDGPPDWTAHPGFRIPHTLMSVIRARDA</sequence>
<dbReference type="RefSeq" id="WP_111348668.1">
    <property type="nucleotide sequence ID" value="NZ_QHHQ01000004.1"/>
</dbReference>
<keyword evidence="3" id="KW-0349">Heme</keyword>
<organism evidence="4 5">
    <name type="scientific">Acuticoccus sediminis</name>
    <dbReference type="NCBI Taxonomy" id="2184697"/>
    <lineage>
        <taxon>Bacteria</taxon>
        <taxon>Pseudomonadati</taxon>
        <taxon>Pseudomonadota</taxon>
        <taxon>Alphaproteobacteria</taxon>
        <taxon>Hyphomicrobiales</taxon>
        <taxon>Amorphaceae</taxon>
        <taxon>Acuticoccus</taxon>
    </lineage>
</organism>
<dbReference type="Gene3D" id="1.10.630.10">
    <property type="entry name" value="Cytochrome P450"/>
    <property type="match status" value="1"/>
</dbReference>
<dbReference type="PANTHER" id="PTHR46696">
    <property type="entry name" value="P450, PUTATIVE (EUROFUNG)-RELATED"/>
    <property type="match status" value="1"/>
</dbReference>
<dbReference type="PRINTS" id="PR00359">
    <property type="entry name" value="BP450"/>
</dbReference>
<evidence type="ECO:0000313" key="5">
    <source>
        <dbReference type="Proteomes" id="UP000249590"/>
    </source>
</evidence>
<protein>
    <recommendedName>
        <fullName evidence="6">Cytochrome P450</fullName>
    </recommendedName>
</protein>
<keyword evidence="3" id="KW-0479">Metal-binding</keyword>
<dbReference type="OrthoDB" id="9801155at2"/>
<dbReference type="PROSITE" id="PS00086">
    <property type="entry name" value="CYTOCHROME_P450"/>
    <property type="match status" value="1"/>
</dbReference>
<dbReference type="InterPro" id="IPR001128">
    <property type="entry name" value="Cyt_P450"/>
</dbReference>
<dbReference type="PANTHER" id="PTHR46696:SF1">
    <property type="entry name" value="CYTOCHROME P450 YJIB-RELATED"/>
    <property type="match status" value="1"/>
</dbReference>
<dbReference type="InterPro" id="IPR036396">
    <property type="entry name" value="Cyt_P450_sf"/>
</dbReference>
<accession>A0A8B2NP92</accession>
<evidence type="ECO:0000256" key="2">
    <source>
        <dbReference type="ARBA" id="ARBA00010617"/>
    </source>
</evidence>
<comment type="similarity">
    <text evidence="2 3">Belongs to the cytochrome P450 family.</text>
</comment>
<dbReference type="Proteomes" id="UP000249590">
    <property type="component" value="Unassembled WGS sequence"/>
</dbReference>
<comment type="caution">
    <text evidence="4">The sequence shown here is derived from an EMBL/GenBank/DDBJ whole genome shotgun (WGS) entry which is preliminary data.</text>
</comment>
<dbReference type="EMBL" id="QHHQ01000004">
    <property type="protein sequence ID" value="RAI00089.1"/>
    <property type="molecule type" value="Genomic_DNA"/>
</dbReference>